<keyword evidence="7 9" id="KW-0326">Glycosidase</keyword>
<evidence type="ECO:0000256" key="6">
    <source>
        <dbReference type="ARBA" id="ARBA00023277"/>
    </source>
</evidence>
<gene>
    <name evidence="11" type="ORF">PQO03_21905</name>
</gene>
<dbReference type="PROSITE" id="PS51760">
    <property type="entry name" value="GH10_2"/>
    <property type="match status" value="1"/>
</dbReference>
<name>A0ABY7W0G1_9BACT</name>
<keyword evidence="3" id="KW-0858">Xylan degradation</keyword>
<dbReference type="Pfam" id="PF00331">
    <property type="entry name" value="Glyco_hydro_10"/>
    <property type="match status" value="1"/>
</dbReference>
<evidence type="ECO:0000256" key="8">
    <source>
        <dbReference type="ARBA" id="ARBA00023326"/>
    </source>
</evidence>
<dbReference type="PANTHER" id="PTHR31490">
    <property type="entry name" value="GLYCOSYL HYDROLASE"/>
    <property type="match status" value="1"/>
</dbReference>
<organism evidence="11 12">
    <name type="scientific">Lentisphaera profundi</name>
    <dbReference type="NCBI Taxonomy" id="1658616"/>
    <lineage>
        <taxon>Bacteria</taxon>
        <taxon>Pseudomonadati</taxon>
        <taxon>Lentisphaerota</taxon>
        <taxon>Lentisphaeria</taxon>
        <taxon>Lentisphaerales</taxon>
        <taxon>Lentisphaeraceae</taxon>
        <taxon>Lentisphaera</taxon>
    </lineage>
</organism>
<evidence type="ECO:0000256" key="7">
    <source>
        <dbReference type="ARBA" id="ARBA00023295"/>
    </source>
</evidence>
<reference evidence="11 12" key="1">
    <citation type="submission" date="2023-02" db="EMBL/GenBank/DDBJ databases">
        <title>Genome sequence of Lentisphaera profundi SAORIC-696.</title>
        <authorList>
            <person name="Kim e."/>
            <person name="Cho J.-C."/>
            <person name="Choi A."/>
            <person name="Kang I."/>
        </authorList>
    </citation>
    <scope>NUCLEOTIDE SEQUENCE [LARGE SCALE GENOMIC DNA]</scope>
    <source>
        <strain evidence="11 12">SAORIC-696</strain>
    </source>
</reference>
<dbReference type="PRINTS" id="PR00134">
    <property type="entry name" value="GLHYDRLASE10"/>
</dbReference>
<dbReference type="PANTHER" id="PTHR31490:SF88">
    <property type="entry name" value="BETA-XYLANASE"/>
    <property type="match status" value="1"/>
</dbReference>
<dbReference type="SMART" id="SM00633">
    <property type="entry name" value="Glyco_10"/>
    <property type="match status" value="1"/>
</dbReference>
<evidence type="ECO:0000256" key="4">
    <source>
        <dbReference type="ARBA" id="ARBA00022729"/>
    </source>
</evidence>
<evidence type="ECO:0000313" key="12">
    <source>
        <dbReference type="Proteomes" id="UP001214250"/>
    </source>
</evidence>
<dbReference type="InterPro" id="IPR044846">
    <property type="entry name" value="GH10"/>
</dbReference>
<evidence type="ECO:0000256" key="9">
    <source>
        <dbReference type="RuleBase" id="RU361174"/>
    </source>
</evidence>
<evidence type="ECO:0000256" key="5">
    <source>
        <dbReference type="ARBA" id="ARBA00022801"/>
    </source>
</evidence>
<dbReference type="Proteomes" id="UP001214250">
    <property type="component" value="Chromosome 2"/>
</dbReference>
<keyword evidence="12" id="KW-1185">Reference proteome</keyword>
<keyword evidence="4" id="KW-0732">Signal</keyword>
<dbReference type="SUPFAM" id="SSF51445">
    <property type="entry name" value="(Trans)glycosidases"/>
    <property type="match status" value="1"/>
</dbReference>
<dbReference type="EC" id="3.2.1.8" evidence="9"/>
<sequence length="558" mass="64999">MTSTVDQGEEIIDKKWNINYTKNGENFENESAICNGVKVLTARCGTSQDLNKTRLLFHVNKLAKKGDVLKLSFFIRPLKKDSIYGIIETNIDDQKLLTQLSDEWQHVQIPVKLSKDIHDYKGRIAISLGGQDHHFKLAKMQVSYFGKNKQLSSLPKSKFVFKPMSEREQHEADERIEKIRKGDFTLAFVDSSGKPLTAAQIEINQVEHSFPFGSAISTLVFQRHISDREREQYFKYFEENFNKAVFENAMKWRDKNYKENGHTEKILSFLEEKNIPYRGHVLTWPSFKKSPAYLQTLKDKPVLLQQEILDHIKDFSGRWPKITDWDVLNEPFSNHDFMDCLPKGSASKWFEQARRYLPEDCKLCINDFGILNSYNTKHRDHYYNFTKNLIAEGAPLDSIGFQSHFKYAQEASLIKQRLDRFAALGKTLKITEFDLPAEDNDEDIQAQFLYDFLTLSFSHPSVNEFILWGFWDKRHWREKCGLYRADWSLRPQGKVWQELTQKKWRSHAKVKTNASGKVQGRFFFGTYSVTVTTQDGGVFEQEIKLLDDGSSSKVIKQN</sequence>
<keyword evidence="8 9" id="KW-0624">Polysaccharide degradation</keyword>
<feature type="domain" description="GH10" evidence="10">
    <location>
        <begin position="213"/>
        <end position="499"/>
    </location>
</feature>
<keyword evidence="5 9" id="KW-0378">Hydrolase</keyword>
<proteinExistence type="inferred from homology"/>
<protein>
    <recommendedName>
        <fullName evidence="9">Beta-xylanase</fullName>
        <ecNumber evidence="9">3.2.1.8</ecNumber>
    </recommendedName>
</protein>
<dbReference type="EMBL" id="CP117812">
    <property type="protein sequence ID" value="WDE98469.1"/>
    <property type="molecule type" value="Genomic_DNA"/>
</dbReference>
<dbReference type="Gene3D" id="3.20.20.80">
    <property type="entry name" value="Glycosidases"/>
    <property type="match status" value="1"/>
</dbReference>
<evidence type="ECO:0000256" key="3">
    <source>
        <dbReference type="ARBA" id="ARBA00022651"/>
    </source>
</evidence>
<dbReference type="InterPro" id="IPR017853">
    <property type="entry name" value="GH"/>
</dbReference>
<comment type="catalytic activity">
    <reaction evidence="1 9">
        <text>Endohydrolysis of (1-&gt;4)-beta-D-xylosidic linkages in xylans.</text>
        <dbReference type="EC" id="3.2.1.8"/>
    </reaction>
</comment>
<evidence type="ECO:0000313" key="11">
    <source>
        <dbReference type="EMBL" id="WDE98469.1"/>
    </source>
</evidence>
<evidence type="ECO:0000256" key="1">
    <source>
        <dbReference type="ARBA" id="ARBA00000681"/>
    </source>
</evidence>
<keyword evidence="6 9" id="KW-0119">Carbohydrate metabolism</keyword>
<dbReference type="InterPro" id="IPR001000">
    <property type="entry name" value="GH10_dom"/>
</dbReference>
<accession>A0ABY7W0G1</accession>
<evidence type="ECO:0000259" key="10">
    <source>
        <dbReference type="PROSITE" id="PS51760"/>
    </source>
</evidence>
<evidence type="ECO:0000256" key="2">
    <source>
        <dbReference type="ARBA" id="ARBA00007495"/>
    </source>
</evidence>
<comment type="similarity">
    <text evidence="2 9">Belongs to the glycosyl hydrolase 10 (cellulase F) family.</text>
</comment>
<dbReference type="RefSeq" id="WP_274153340.1">
    <property type="nucleotide sequence ID" value="NZ_CP117812.1"/>
</dbReference>